<reference evidence="1 2" key="1">
    <citation type="journal article" date="2015" name="Genome Biol. Evol.">
        <title>Phylogenomic analyses indicate that early fungi evolved digesting cell walls of algal ancestors of land plants.</title>
        <authorList>
            <person name="Chang Y."/>
            <person name="Wang S."/>
            <person name="Sekimoto S."/>
            <person name="Aerts A.L."/>
            <person name="Choi C."/>
            <person name="Clum A."/>
            <person name="LaButti K.M."/>
            <person name="Lindquist E.A."/>
            <person name="Yee Ngan C."/>
            <person name="Ohm R.A."/>
            <person name="Salamov A.A."/>
            <person name="Grigoriev I.V."/>
            <person name="Spatafora J.W."/>
            <person name="Berbee M.L."/>
        </authorList>
    </citation>
    <scope>NUCLEOTIDE SEQUENCE [LARGE SCALE GENOMIC DNA]</scope>
    <source>
        <strain evidence="1 2">NRRL 1564</strain>
    </source>
</reference>
<proteinExistence type="predicted"/>
<name>A0A2G5BJX5_COERN</name>
<evidence type="ECO:0000313" key="1">
    <source>
        <dbReference type="EMBL" id="PIA19316.1"/>
    </source>
</evidence>
<dbReference type="OrthoDB" id="2153661at2759"/>
<evidence type="ECO:0000313" key="2">
    <source>
        <dbReference type="Proteomes" id="UP000242474"/>
    </source>
</evidence>
<gene>
    <name evidence="1" type="ORF">COEREDRAFT_37839</name>
</gene>
<dbReference type="PANTHER" id="PTHR11362:SF82">
    <property type="entry name" value="PHOSPHATIDYLETHANOLAMINE-BINDING PROTEIN 4"/>
    <property type="match status" value="1"/>
</dbReference>
<dbReference type="Pfam" id="PF01161">
    <property type="entry name" value="PBP"/>
    <property type="match status" value="1"/>
</dbReference>
<protein>
    <submittedName>
        <fullName evidence="1">PEBP-like protein</fullName>
    </submittedName>
</protein>
<organism evidence="1 2">
    <name type="scientific">Coemansia reversa (strain ATCC 12441 / NRRL 1564)</name>
    <dbReference type="NCBI Taxonomy" id="763665"/>
    <lineage>
        <taxon>Eukaryota</taxon>
        <taxon>Fungi</taxon>
        <taxon>Fungi incertae sedis</taxon>
        <taxon>Zoopagomycota</taxon>
        <taxon>Kickxellomycotina</taxon>
        <taxon>Kickxellomycetes</taxon>
        <taxon>Kickxellales</taxon>
        <taxon>Kickxellaceae</taxon>
        <taxon>Coemansia</taxon>
    </lineage>
</organism>
<keyword evidence="2" id="KW-1185">Reference proteome</keyword>
<dbReference type="Proteomes" id="UP000242474">
    <property type="component" value="Unassembled WGS sequence"/>
</dbReference>
<dbReference type="EMBL" id="KZ303487">
    <property type="protein sequence ID" value="PIA19316.1"/>
    <property type="molecule type" value="Genomic_DNA"/>
</dbReference>
<accession>A0A2G5BJX5</accession>
<dbReference type="InterPro" id="IPR035810">
    <property type="entry name" value="PEBP_euk"/>
</dbReference>
<dbReference type="CDD" id="cd00866">
    <property type="entry name" value="PEBP_euk"/>
    <property type="match status" value="1"/>
</dbReference>
<dbReference type="SUPFAM" id="SSF49777">
    <property type="entry name" value="PEBP-like"/>
    <property type="match status" value="1"/>
</dbReference>
<dbReference type="STRING" id="763665.A0A2G5BJX5"/>
<dbReference type="PANTHER" id="PTHR11362">
    <property type="entry name" value="PHOSPHATIDYLETHANOLAMINE-BINDING PROTEIN"/>
    <property type="match status" value="1"/>
</dbReference>
<dbReference type="InterPro" id="IPR008914">
    <property type="entry name" value="PEBP"/>
</dbReference>
<dbReference type="Gene3D" id="1.20.58.1180">
    <property type="match status" value="1"/>
</dbReference>
<dbReference type="InterPro" id="IPR036610">
    <property type="entry name" value="PEBP-like_sf"/>
</dbReference>
<dbReference type="Gene3D" id="3.90.280.10">
    <property type="entry name" value="PEBP-like"/>
    <property type="match status" value="1"/>
</dbReference>
<dbReference type="AlphaFoldDB" id="A0A2G5BJX5"/>
<sequence>MHAAILRTFTSRALVRKLPILCRAVGPVRLQSTYKIPATGINPAYDEALKVIETYSSQKASEAEVAAASLKKAEETGADADEINRLEKEWFDLAVEAKINDGEVLWNADQGNYDLSQPVYRYLKERAWRGRPLEILMQRILQMFVLPDMLDPRDMNTPEAQLNIVSSGNGVIEPGAVVDPASVLKAPEIELVSFREDTRLHTLVLLDLDEPCEEQQSFREQFHWIVSNLAFSKDQIKADPSTGSVLLPYIPPHPAHGSPIHRYVVVALEQSNDGQNRLDSVEVSRDMVMRDFIAEHELRIVGISFFRSAWNESVDEIYRDVLKQAPPRFGLEIAPRTDVGPDGRKINSYENY</sequence>